<feature type="transmembrane region" description="Helical" evidence="9">
    <location>
        <begin position="81"/>
        <end position="102"/>
    </location>
</feature>
<evidence type="ECO:0000313" key="11">
    <source>
        <dbReference type="EMBL" id="MFC3264865.1"/>
    </source>
</evidence>
<dbReference type="PANTHER" id="PTHR42703">
    <property type="entry name" value="NADH DEHYDROGENASE"/>
    <property type="match status" value="1"/>
</dbReference>
<dbReference type="InterPro" id="IPR050586">
    <property type="entry name" value="CPA3_Na-H_Antiporter_D"/>
</dbReference>
<evidence type="ECO:0000256" key="9">
    <source>
        <dbReference type="SAM" id="Phobius"/>
    </source>
</evidence>
<reference evidence="12" key="1">
    <citation type="journal article" date="2019" name="Int. J. Syst. Evol. Microbiol.">
        <title>The Global Catalogue of Microorganisms (GCM) 10K type strain sequencing project: providing services to taxonomists for standard genome sequencing and annotation.</title>
        <authorList>
            <consortium name="The Broad Institute Genomics Platform"/>
            <consortium name="The Broad Institute Genome Sequencing Center for Infectious Disease"/>
            <person name="Wu L."/>
            <person name="Ma J."/>
        </authorList>
    </citation>
    <scope>NUCLEOTIDE SEQUENCE [LARGE SCALE GENOMIC DNA]</scope>
    <source>
        <strain evidence="12">CCM 7941</strain>
    </source>
</reference>
<feature type="domain" description="NADH:quinone oxidoreductase/Mrp antiporter transmembrane" evidence="10">
    <location>
        <begin position="129"/>
        <end position="428"/>
    </location>
</feature>
<evidence type="ECO:0000256" key="7">
    <source>
        <dbReference type="RuleBase" id="RU000320"/>
    </source>
</evidence>
<evidence type="ECO:0000256" key="1">
    <source>
        <dbReference type="ARBA" id="ARBA00004651"/>
    </source>
</evidence>
<evidence type="ECO:0000256" key="4">
    <source>
        <dbReference type="ARBA" id="ARBA00022692"/>
    </source>
</evidence>
<dbReference type="PANTHER" id="PTHR42703:SF1">
    <property type="entry name" value="NA(+)_H(+) ANTIPORTER SUBUNIT D1"/>
    <property type="match status" value="1"/>
</dbReference>
<dbReference type="Pfam" id="PF00361">
    <property type="entry name" value="Proton_antipo_M"/>
    <property type="match status" value="1"/>
</dbReference>
<feature type="transmembrane region" description="Helical" evidence="9">
    <location>
        <begin position="482"/>
        <end position="500"/>
    </location>
</feature>
<protein>
    <submittedName>
        <fullName evidence="11">Monovalent cation/H+ antiporter subunit D</fullName>
    </submittedName>
</protein>
<feature type="transmembrane region" description="Helical" evidence="9">
    <location>
        <begin position="441"/>
        <end position="461"/>
    </location>
</feature>
<dbReference type="Proteomes" id="UP001595536">
    <property type="component" value="Unassembled WGS sequence"/>
</dbReference>
<evidence type="ECO:0000259" key="10">
    <source>
        <dbReference type="Pfam" id="PF00361"/>
    </source>
</evidence>
<feature type="transmembrane region" description="Helical" evidence="9">
    <location>
        <begin position="387"/>
        <end position="410"/>
    </location>
</feature>
<gene>
    <name evidence="11" type="ORF">ACFOEX_00630</name>
</gene>
<keyword evidence="4 7" id="KW-0812">Transmembrane</keyword>
<feature type="transmembrane region" description="Helical" evidence="9">
    <location>
        <begin position="305"/>
        <end position="326"/>
    </location>
</feature>
<dbReference type="RefSeq" id="WP_376832109.1">
    <property type="nucleotide sequence ID" value="NZ_JBHLWR010000006.1"/>
</dbReference>
<keyword evidence="3" id="KW-1003">Cell membrane</keyword>
<evidence type="ECO:0000256" key="6">
    <source>
        <dbReference type="ARBA" id="ARBA00023136"/>
    </source>
</evidence>
<feature type="transmembrane region" description="Helical" evidence="9">
    <location>
        <begin position="6"/>
        <end position="25"/>
    </location>
</feature>
<accession>A0ABV7LAJ7</accession>
<keyword evidence="5 9" id="KW-1133">Transmembrane helix</keyword>
<feature type="transmembrane region" description="Helical" evidence="9">
    <location>
        <begin position="332"/>
        <end position="350"/>
    </location>
</feature>
<evidence type="ECO:0000313" key="12">
    <source>
        <dbReference type="Proteomes" id="UP001595536"/>
    </source>
</evidence>
<name>A0ABV7LAJ7_9HYPH</name>
<feature type="transmembrane region" description="Helical" evidence="9">
    <location>
        <begin position="32"/>
        <end position="53"/>
    </location>
</feature>
<keyword evidence="6 9" id="KW-0472">Membrane</keyword>
<sequence>MSFSDNLIIAPVVLPVIVAGLMLVIDGRSGRITAGLSVGAAFALLAAAVALMARAAGGGVQVYQIGNWPSRFGIVLALDRLSAMMLVLTAVLACAALVFSLARWHKAGSFFHPLFMILLAGLNGAFLTGDLFNLFVFFEIMLAASYGLALHGSGHARVKAGLHYVAVNLVASSAFLIGVSLIYGAAGSLNMADVAARIPRLDADETRLFQTGVAILGVAFLVKAAIWPLGFWLPATYAAAGPPVAAMFAIMTKVGVYAILRLALLFSPDGSTSAVGAGTVLFLGGVITIIYGMVGMLASQAMARLAGFSVLVSSGTLIAVTGAGNVNVMSATLYYLFSSTMAIAAFFLLVELAERGRARSDDVLAVTLEAYGIVYDEDSDDSAEAGVAVPAVLALLGLAFIACALLMAGLPPLSGFIAKFAMLDALLDQARNAGDAAGPAWPAWTLVGVLAVSGLATLIAMTRAGVRTFWPSFEREAPRVSMLEFGPVLVLLALCVGLTIQAGPAMRFAQETTEQLGRREAYIDSVLAKPVAVRQDQAAGAAPGTGPAAPRARDTGKGGAAR</sequence>
<feature type="transmembrane region" description="Helical" evidence="9">
    <location>
        <begin position="132"/>
        <end position="150"/>
    </location>
</feature>
<evidence type="ECO:0000256" key="5">
    <source>
        <dbReference type="ARBA" id="ARBA00022989"/>
    </source>
</evidence>
<proteinExistence type="inferred from homology"/>
<comment type="caution">
    <text evidence="11">The sequence shown here is derived from an EMBL/GenBank/DDBJ whole genome shotgun (WGS) entry which is preliminary data.</text>
</comment>
<feature type="transmembrane region" description="Helical" evidence="9">
    <location>
        <begin position="244"/>
        <end position="266"/>
    </location>
</feature>
<feature type="compositionally biased region" description="Low complexity" evidence="8">
    <location>
        <begin position="538"/>
        <end position="550"/>
    </location>
</feature>
<evidence type="ECO:0000256" key="8">
    <source>
        <dbReference type="SAM" id="MobiDB-lite"/>
    </source>
</evidence>
<feature type="transmembrane region" description="Helical" evidence="9">
    <location>
        <begin position="162"/>
        <end position="188"/>
    </location>
</feature>
<comment type="subcellular location">
    <subcellularLocation>
        <location evidence="1">Cell membrane</location>
        <topology evidence="1">Multi-pass membrane protein</topology>
    </subcellularLocation>
    <subcellularLocation>
        <location evidence="7">Membrane</location>
        <topology evidence="7">Multi-pass membrane protein</topology>
    </subcellularLocation>
</comment>
<organism evidence="11 12">
    <name type="scientific">Camelimonas abortus</name>
    <dbReference type="NCBI Taxonomy" id="1017184"/>
    <lineage>
        <taxon>Bacteria</taxon>
        <taxon>Pseudomonadati</taxon>
        <taxon>Pseudomonadota</taxon>
        <taxon>Alphaproteobacteria</taxon>
        <taxon>Hyphomicrobiales</taxon>
        <taxon>Chelatococcaceae</taxon>
        <taxon>Camelimonas</taxon>
    </lineage>
</organism>
<feature type="transmembrane region" description="Helical" evidence="9">
    <location>
        <begin position="272"/>
        <end position="293"/>
    </location>
</feature>
<comment type="similarity">
    <text evidence="2">Belongs to the CPA3 antiporters (TC 2.A.63) subunit D family.</text>
</comment>
<feature type="transmembrane region" description="Helical" evidence="9">
    <location>
        <begin position="208"/>
        <end position="232"/>
    </location>
</feature>
<keyword evidence="12" id="KW-1185">Reference proteome</keyword>
<evidence type="ECO:0000256" key="2">
    <source>
        <dbReference type="ARBA" id="ARBA00005346"/>
    </source>
</evidence>
<dbReference type="NCBIfam" id="NF009309">
    <property type="entry name" value="PRK12666.1"/>
    <property type="match status" value="1"/>
</dbReference>
<feature type="transmembrane region" description="Helical" evidence="9">
    <location>
        <begin position="109"/>
        <end position="126"/>
    </location>
</feature>
<dbReference type="InterPro" id="IPR001750">
    <property type="entry name" value="ND/Mrp_TM"/>
</dbReference>
<dbReference type="EMBL" id="JBHRUV010000004">
    <property type="protein sequence ID" value="MFC3264865.1"/>
    <property type="molecule type" value="Genomic_DNA"/>
</dbReference>
<feature type="region of interest" description="Disordered" evidence="8">
    <location>
        <begin position="537"/>
        <end position="562"/>
    </location>
</feature>
<evidence type="ECO:0000256" key="3">
    <source>
        <dbReference type="ARBA" id="ARBA00022475"/>
    </source>
</evidence>